<dbReference type="Proteomes" id="UP000187209">
    <property type="component" value="Unassembled WGS sequence"/>
</dbReference>
<dbReference type="EMBL" id="MPUH01001202">
    <property type="protein sequence ID" value="OMJ69410.1"/>
    <property type="molecule type" value="Genomic_DNA"/>
</dbReference>
<accession>A0A1R2AYG0</accession>
<proteinExistence type="predicted"/>
<evidence type="ECO:0000313" key="2">
    <source>
        <dbReference type="Proteomes" id="UP000187209"/>
    </source>
</evidence>
<protein>
    <submittedName>
        <fullName evidence="1">Uncharacterized protein</fullName>
    </submittedName>
</protein>
<organism evidence="1 2">
    <name type="scientific">Stentor coeruleus</name>
    <dbReference type="NCBI Taxonomy" id="5963"/>
    <lineage>
        <taxon>Eukaryota</taxon>
        <taxon>Sar</taxon>
        <taxon>Alveolata</taxon>
        <taxon>Ciliophora</taxon>
        <taxon>Postciliodesmatophora</taxon>
        <taxon>Heterotrichea</taxon>
        <taxon>Heterotrichida</taxon>
        <taxon>Stentoridae</taxon>
        <taxon>Stentor</taxon>
    </lineage>
</organism>
<reference evidence="1 2" key="1">
    <citation type="submission" date="2016-11" db="EMBL/GenBank/DDBJ databases">
        <title>The macronuclear genome of Stentor coeruleus: a giant cell with tiny introns.</title>
        <authorList>
            <person name="Slabodnick M."/>
            <person name="Ruby J.G."/>
            <person name="Reiff S.B."/>
            <person name="Swart E.C."/>
            <person name="Gosai S."/>
            <person name="Prabakaran S."/>
            <person name="Witkowska E."/>
            <person name="Larue G.E."/>
            <person name="Fisher S."/>
            <person name="Freeman R.M."/>
            <person name="Gunawardena J."/>
            <person name="Chu W."/>
            <person name="Stover N.A."/>
            <person name="Gregory B.D."/>
            <person name="Nowacki M."/>
            <person name="Derisi J."/>
            <person name="Roy S.W."/>
            <person name="Marshall W.F."/>
            <person name="Sood P."/>
        </authorList>
    </citation>
    <scope>NUCLEOTIDE SEQUENCE [LARGE SCALE GENOMIC DNA]</scope>
    <source>
        <strain evidence="1">WM001</strain>
    </source>
</reference>
<dbReference type="AlphaFoldDB" id="A0A1R2AYG0"/>
<gene>
    <name evidence="1" type="ORF">SteCoe_32878</name>
</gene>
<comment type="caution">
    <text evidence="1">The sequence shown here is derived from an EMBL/GenBank/DDBJ whole genome shotgun (WGS) entry which is preliminary data.</text>
</comment>
<keyword evidence="2" id="KW-1185">Reference proteome</keyword>
<name>A0A1R2AYG0_9CILI</name>
<evidence type="ECO:0000313" key="1">
    <source>
        <dbReference type="EMBL" id="OMJ69410.1"/>
    </source>
</evidence>
<sequence length="170" mass="19817">MKKDNIKSEICASLKNLISSYLKEKQQNINIIVSENTIVADFDIDDDVKREIKIDIENYVYIIYTWNTKLVVENPYIEDEAILYLASINSKLNSTCLVFENELGTFRYKSSQVFPRNRDFSLLFKFFCQIHDAHFPLLEDSIKKFISIDGTFYKENAEALITKIESSNSK</sequence>